<name>A0ABN1TM16_9ACTN</name>
<dbReference type="InterPro" id="IPR054186">
    <property type="entry name" value="DUF6891"/>
</dbReference>
<sequence length="182" mass="20226">MKKQRIQQELRDLARLLLLSGLDEPAAMRAELAEAIRSDLPEVVDAERQAEEWLADARRDAATDPLPVPSDDDRLAAAFAECRRAGLAVLIGVEDHWSAKRELERAEAAGLGLRGVLWFTRADVWHSIDAGMLEVNLWHSTTANAAPGDALLDEVVAILARHGLRAHFDEGRIEVAARWRRN</sequence>
<protein>
    <recommendedName>
        <fullName evidence="1">DUF6891 domain-containing protein</fullName>
    </recommendedName>
</protein>
<organism evidence="2 3">
    <name type="scientific">Nocardioides dubius</name>
    <dbReference type="NCBI Taxonomy" id="317019"/>
    <lineage>
        <taxon>Bacteria</taxon>
        <taxon>Bacillati</taxon>
        <taxon>Actinomycetota</taxon>
        <taxon>Actinomycetes</taxon>
        <taxon>Propionibacteriales</taxon>
        <taxon>Nocardioidaceae</taxon>
        <taxon>Nocardioides</taxon>
    </lineage>
</organism>
<dbReference type="EMBL" id="BAAALG010000002">
    <property type="protein sequence ID" value="GAA1093479.1"/>
    <property type="molecule type" value="Genomic_DNA"/>
</dbReference>
<dbReference type="RefSeq" id="WP_343991233.1">
    <property type="nucleotide sequence ID" value="NZ_BAAALG010000002.1"/>
</dbReference>
<reference evidence="2 3" key="1">
    <citation type="journal article" date="2019" name="Int. J. Syst. Evol. Microbiol.">
        <title>The Global Catalogue of Microorganisms (GCM) 10K type strain sequencing project: providing services to taxonomists for standard genome sequencing and annotation.</title>
        <authorList>
            <consortium name="The Broad Institute Genomics Platform"/>
            <consortium name="The Broad Institute Genome Sequencing Center for Infectious Disease"/>
            <person name="Wu L."/>
            <person name="Ma J."/>
        </authorList>
    </citation>
    <scope>NUCLEOTIDE SEQUENCE [LARGE SCALE GENOMIC DNA]</scope>
    <source>
        <strain evidence="2 3">JCM 13008</strain>
    </source>
</reference>
<evidence type="ECO:0000259" key="1">
    <source>
        <dbReference type="Pfam" id="PF21831"/>
    </source>
</evidence>
<dbReference type="Proteomes" id="UP001501581">
    <property type="component" value="Unassembled WGS sequence"/>
</dbReference>
<evidence type="ECO:0000313" key="3">
    <source>
        <dbReference type="Proteomes" id="UP001501581"/>
    </source>
</evidence>
<gene>
    <name evidence="2" type="ORF">GCM10009668_06140</name>
</gene>
<accession>A0ABN1TM16</accession>
<dbReference type="Pfam" id="PF21831">
    <property type="entry name" value="DUF6891"/>
    <property type="match status" value="1"/>
</dbReference>
<proteinExistence type="predicted"/>
<feature type="domain" description="DUF6891" evidence="1">
    <location>
        <begin position="6"/>
        <end position="181"/>
    </location>
</feature>
<comment type="caution">
    <text evidence="2">The sequence shown here is derived from an EMBL/GenBank/DDBJ whole genome shotgun (WGS) entry which is preliminary data.</text>
</comment>
<evidence type="ECO:0000313" key="2">
    <source>
        <dbReference type="EMBL" id="GAA1093479.1"/>
    </source>
</evidence>
<keyword evidence="3" id="KW-1185">Reference proteome</keyword>